<comment type="caution">
    <text evidence="1">The sequence shown here is derived from an EMBL/GenBank/DDBJ whole genome shotgun (WGS) entry which is preliminary data.</text>
</comment>
<dbReference type="OrthoDB" id="7469928at2759"/>
<protein>
    <submittedName>
        <fullName evidence="1">(apollo) hypothetical protein</fullName>
    </submittedName>
</protein>
<dbReference type="Proteomes" id="UP000691718">
    <property type="component" value="Unassembled WGS sequence"/>
</dbReference>
<reference evidence="1" key="1">
    <citation type="submission" date="2021-04" db="EMBL/GenBank/DDBJ databases">
        <authorList>
            <person name="Tunstrom K."/>
        </authorList>
    </citation>
    <scope>NUCLEOTIDE SEQUENCE</scope>
</reference>
<gene>
    <name evidence="1" type="ORF">PAPOLLO_LOCUS13156</name>
</gene>
<dbReference type="AlphaFoldDB" id="A0A8S3X2U9"/>
<dbReference type="EMBL" id="CAJQZP010000929">
    <property type="protein sequence ID" value="CAG4997142.1"/>
    <property type="molecule type" value="Genomic_DNA"/>
</dbReference>
<name>A0A8S3X2U9_PARAO</name>
<evidence type="ECO:0000313" key="2">
    <source>
        <dbReference type="Proteomes" id="UP000691718"/>
    </source>
</evidence>
<sequence length="70" mass="7940">MGTRDLDEDDILAAVLESDEKPPCVDTDREVEDHESEDNIHCNEEDGFVDEVREEVALQIGIQIKNRELG</sequence>
<keyword evidence="2" id="KW-1185">Reference proteome</keyword>
<organism evidence="1 2">
    <name type="scientific">Parnassius apollo</name>
    <name type="common">Apollo butterfly</name>
    <name type="synonym">Papilio apollo</name>
    <dbReference type="NCBI Taxonomy" id="110799"/>
    <lineage>
        <taxon>Eukaryota</taxon>
        <taxon>Metazoa</taxon>
        <taxon>Ecdysozoa</taxon>
        <taxon>Arthropoda</taxon>
        <taxon>Hexapoda</taxon>
        <taxon>Insecta</taxon>
        <taxon>Pterygota</taxon>
        <taxon>Neoptera</taxon>
        <taxon>Endopterygota</taxon>
        <taxon>Lepidoptera</taxon>
        <taxon>Glossata</taxon>
        <taxon>Ditrysia</taxon>
        <taxon>Papilionoidea</taxon>
        <taxon>Papilionidae</taxon>
        <taxon>Parnassiinae</taxon>
        <taxon>Parnassini</taxon>
        <taxon>Parnassius</taxon>
        <taxon>Parnassius</taxon>
    </lineage>
</organism>
<evidence type="ECO:0000313" key="1">
    <source>
        <dbReference type="EMBL" id="CAG4997142.1"/>
    </source>
</evidence>
<accession>A0A8S3X2U9</accession>
<proteinExistence type="predicted"/>